<reference evidence="3 4" key="1">
    <citation type="journal article" date="2016" name="Stand. Genomic Sci.">
        <title>Complete genome sequence of the Antarctic Halorubrum lacusprofundi type strain ACAM 34.</title>
        <authorList>
            <person name="Anderson I.J."/>
            <person name="DasSarma P."/>
            <person name="Lucas S."/>
            <person name="Copeland A."/>
            <person name="Lapidus A."/>
            <person name="Del Rio T.G."/>
            <person name="Tice H."/>
            <person name="Dalin E."/>
            <person name="Bruce D.C."/>
            <person name="Goodwin L."/>
            <person name="Pitluck S."/>
            <person name="Sims D."/>
            <person name="Brettin T.S."/>
            <person name="Detter J.C."/>
            <person name="Han C.S."/>
            <person name="Larimer F."/>
            <person name="Hauser L."/>
            <person name="Land M."/>
            <person name="Ivanova N."/>
            <person name="Richardson P."/>
            <person name="Cavicchioli R."/>
            <person name="DasSarma S."/>
            <person name="Woese C.R."/>
            <person name="Kyrpides N.C."/>
        </authorList>
    </citation>
    <scope>NUCLEOTIDE SEQUENCE [LARGE SCALE GENOMIC DNA]</scope>
    <source>
        <strain evidence="4">ATCC 49239 / DSM 5036 / JCM 8891 / ACAM 34</strain>
    </source>
</reference>
<feature type="transmembrane region" description="Helical" evidence="2">
    <location>
        <begin position="38"/>
        <end position="60"/>
    </location>
</feature>
<organism evidence="3 4">
    <name type="scientific">Halorubrum lacusprofundi (strain ATCC 49239 / DSM 5036 / JCM 8891 / ACAM 34)</name>
    <dbReference type="NCBI Taxonomy" id="416348"/>
    <lineage>
        <taxon>Archaea</taxon>
        <taxon>Methanobacteriati</taxon>
        <taxon>Methanobacteriota</taxon>
        <taxon>Stenosarchaea group</taxon>
        <taxon>Halobacteria</taxon>
        <taxon>Halobacteriales</taxon>
        <taxon>Haloferacaceae</taxon>
        <taxon>Halorubrum</taxon>
    </lineage>
</organism>
<evidence type="ECO:0000256" key="2">
    <source>
        <dbReference type="SAM" id="Phobius"/>
    </source>
</evidence>
<accession>B9LNM2</accession>
<sequence>MTDNFAGREQACVIGTDREADRDDHADRSDRVDRSGRWNGVAAFALALLVASLIPVSWVVSDGTGGKRVGGTSDTGGGTGVEIVDALPLDVGLTDPSTSSATRFWQSSRAA</sequence>
<proteinExistence type="predicted"/>
<dbReference type="EMBL" id="CP001365">
    <property type="protein sequence ID" value="ACM56960.1"/>
    <property type="molecule type" value="Genomic_DNA"/>
</dbReference>
<keyword evidence="2" id="KW-0812">Transmembrane</keyword>
<evidence type="ECO:0000256" key="1">
    <source>
        <dbReference type="SAM" id="MobiDB-lite"/>
    </source>
</evidence>
<dbReference type="HOGENOM" id="CLU_2152532_0_0_2"/>
<feature type="region of interest" description="Disordered" evidence="1">
    <location>
        <begin position="1"/>
        <end position="32"/>
    </location>
</feature>
<protein>
    <submittedName>
        <fullName evidence="3">Endo-1,4-D-glucanase</fullName>
    </submittedName>
</protein>
<dbReference type="AlphaFoldDB" id="B9LNM2"/>
<keyword evidence="2" id="KW-1133">Transmembrane helix</keyword>
<dbReference type="Proteomes" id="UP000000740">
    <property type="component" value="Chromosome 1"/>
</dbReference>
<name>B9LNM2_HALLT</name>
<evidence type="ECO:0000313" key="3">
    <source>
        <dbReference type="EMBL" id="ACM56960.1"/>
    </source>
</evidence>
<gene>
    <name evidence="3" type="ordered locus">Hlac_1371</name>
</gene>
<evidence type="ECO:0000313" key="4">
    <source>
        <dbReference type="Proteomes" id="UP000000740"/>
    </source>
</evidence>
<keyword evidence="4" id="KW-1185">Reference proteome</keyword>
<keyword evidence="2" id="KW-0472">Membrane</keyword>
<dbReference type="KEGG" id="hla:Hlac_1371"/>
<dbReference type="GeneID" id="95969954"/>
<dbReference type="RefSeq" id="WP_015910102.1">
    <property type="nucleotide sequence ID" value="NC_012029.1"/>
</dbReference>
<feature type="compositionally biased region" description="Basic and acidic residues" evidence="1">
    <location>
        <begin position="16"/>
        <end position="32"/>
    </location>
</feature>